<dbReference type="PaxDb" id="4577-GRMZM2G373292_P02"/>
<organism evidence="1">
    <name type="scientific">Zea mays</name>
    <name type="common">Maize</name>
    <dbReference type="NCBI Taxonomy" id="4577"/>
    <lineage>
        <taxon>Eukaryota</taxon>
        <taxon>Viridiplantae</taxon>
        <taxon>Streptophyta</taxon>
        <taxon>Embryophyta</taxon>
        <taxon>Tracheophyta</taxon>
        <taxon>Spermatophyta</taxon>
        <taxon>Magnoliopsida</taxon>
        <taxon>Liliopsida</taxon>
        <taxon>Poales</taxon>
        <taxon>Poaceae</taxon>
        <taxon>PACMAD clade</taxon>
        <taxon>Panicoideae</taxon>
        <taxon>Andropogonodae</taxon>
        <taxon>Andropogoneae</taxon>
        <taxon>Tripsacinae</taxon>
        <taxon>Zea</taxon>
    </lineage>
</organism>
<dbReference type="GO" id="GO:0009555">
    <property type="term" value="P:pollen development"/>
    <property type="evidence" value="ECO:0007669"/>
    <property type="project" value="InterPro"/>
</dbReference>
<dbReference type="EMBL" id="CM007649">
    <property type="protein sequence ID" value="ONM32546.1"/>
    <property type="molecule type" value="Genomic_DNA"/>
</dbReference>
<accession>A0A1D6MUM9</accession>
<gene>
    <name evidence="1" type="ORF">ZEAMMB73_Zm00001d041144</name>
</gene>
<dbReference type="PANTHER" id="PTHR36013">
    <property type="entry name" value="ATP SYNTHASE 24 KDA SUBUNIT, MITOCHONDRIAL-RELATED"/>
    <property type="match status" value="1"/>
</dbReference>
<dbReference type="PANTHER" id="PTHR36013:SF2">
    <property type="entry name" value="ATP SYNTHASE 24 KDA SUBUNIT, MITOCHONDRIAL-RELATED"/>
    <property type="match status" value="1"/>
</dbReference>
<protein>
    <submittedName>
        <fullName evidence="1">Putative ATP synthase 24 kDa subunit mitochondrial</fullName>
    </submittedName>
</protein>
<dbReference type="AlphaFoldDB" id="A0A1D6MUM9"/>
<proteinExistence type="predicted"/>
<dbReference type="InParanoid" id="A0A1D6MUM9"/>
<name>A0A1D6MUM9_MAIZE</name>
<sequence length="139" mass="16555">MEFQVTLEESVDPRRTRCSRILIRDSEEFQPVVPVVKAEPLKNQWADEDVEEDDVKESWEEEEEEAPDCQKFDKINAKLGIRKEDLPKIEQELELEIAKSELTELKKECVEAMETQLKREEFQDEEMPDVRKQDIRNFL</sequence>
<dbReference type="GO" id="GO:0005852">
    <property type="term" value="C:eukaryotic translation initiation factor 3 complex"/>
    <property type="evidence" value="ECO:0007669"/>
    <property type="project" value="InterPro"/>
</dbReference>
<evidence type="ECO:0000313" key="1">
    <source>
        <dbReference type="EMBL" id="ONM32546.1"/>
    </source>
</evidence>
<dbReference type="GO" id="GO:0003743">
    <property type="term" value="F:translation initiation factor activity"/>
    <property type="evidence" value="ECO:0007669"/>
    <property type="project" value="InterPro"/>
</dbReference>
<reference evidence="1" key="1">
    <citation type="submission" date="2015-12" db="EMBL/GenBank/DDBJ databases">
        <title>Update maize B73 reference genome by single molecule sequencing technologies.</title>
        <authorList>
            <consortium name="Maize Genome Sequencing Project"/>
            <person name="Ware D."/>
        </authorList>
    </citation>
    <scope>NUCLEOTIDE SEQUENCE [LARGE SCALE GENOMIC DNA]</scope>
    <source>
        <tissue evidence="1">Seedling</tissue>
    </source>
</reference>
<dbReference type="SMR" id="A0A1D6MUM9"/>
<dbReference type="InterPro" id="IPR031432">
    <property type="entry name" value="MGP1"/>
</dbReference>
<dbReference type="Pfam" id="PF15704">
    <property type="entry name" value="Mt_ATP_synt"/>
    <property type="match status" value="1"/>
</dbReference>